<sequence>MKQLTMIVLVMVCAACIGQTLVLARHSNLDEWLLFKKQHGKVYETPEEDSRRFSLYLAAKDKIERHNSNATDSYKLGLNHMSDWTKEELGKLHGLRDDIMRFRRSVRKDQFREQLLNSDLTIPDELDWRTLPNRVTSVKDQGKLQIDWAFATVGVLEGQLVTMNFAPNLTDLSVQNLIDCYQGSFYPGDAFRYLAHAGGIEKDSDYPFENKVGTKCLFDSKKSIMTFKGASDFVFEGEDALQKVLVAYGPVAVGLSMVDWENYQSGVFNSPNCEGDILNAALVVGYGTDPTWGNYWIVKTSLSEKFGEQGYIRIKRGVGRCGIGAVAAVAKFDS</sequence>
<feature type="domain" description="Peptidase C1A papain C-terminal" evidence="3">
    <location>
        <begin position="122"/>
        <end position="331"/>
    </location>
</feature>
<feature type="chain" id="PRO_5026296937" evidence="2">
    <location>
        <begin position="19"/>
        <end position="334"/>
    </location>
</feature>
<dbReference type="InterPro" id="IPR039417">
    <property type="entry name" value="Peptidase_C1A_papain-like"/>
</dbReference>
<dbReference type="SMART" id="SM00848">
    <property type="entry name" value="Inhibitor_I29"/>
    <property type="match status" value="1"/>
</dbReference>
<dbReference type="SMART" id="SM00645">
    <property type="entry name" value="Pept_C1"/>
    <property type="match status" value="1"/>
</dbReference>
<reference evidence="5" key="1">
    <citation type="submission" date="2018-10" db="EMBL/GenBank/DDBJ databases">
        <title>Transcriptome assembly of Aceria tosichella (Wheat curl mite) Type 2.</title>
        <authorList>
            <person name="Scully E.D."/>
            <person name="Geib S.M."/>
            <person name="Palmer N.A."/>
            <person name="Gupta A.K."/>
            <person name="Sarath G."/>
            <person name="Tatineni S."/>
        </authorList>
    </citation>
    <scope>NUCLEOTIDE SEQUENCE</scope>
    <source>
        <strain evidence="5">LincolnNE</strain>
    </source>
</reference>
<dbReference type="InterPro" id="IPR000668">
    <property type="entry name" value="Peptidase_C1A_C"/>
</dbReference>
<dbReference type="Pfam" id="PF00112">
    <property type="entry name" value="Peptidase_C1"/>
    <property type="match status" value="1"/>
</dbReference>
<accession>A0A6G1SDV3</accession>
<dbReference type="GO" id="GO:0008234">
    <property type="term" value="F:cysteine-type peptidase activity"/>
    <property type="evidence" value="ECO:0007669"/>
    <property type="project" value="InterPro"/>
</dbReference>
<evidence type="ECO:0000313" key="5">
    <source>
        <dbReference type="EMBL" id="MDE48401.1"/>
    </source>
</evidence>
<dbReference type="EMBL" id="GGYP01003630">
    <property type="protein sequence ID" value="MDE48401.1"/>
    <property type="molecule type" value="Transcribed_RNA"/>
</dbReference>
<dbReference type="InterPro" id="IPR013201">
    <property type="entry name" value="Prot_inhib_I29"/>
</dbReference>
<organism evidence="5">
    <name type="scientific">Aceria tosichella</name>
    <name type="common">wheat curl mite</name>
    <dbReference type="NCBI Taxonomy" id="561515"/>
    <lineage>
        <taxon>Eukaryota</taxon>
        <taxon>Metazoa</taxon>
        <taxon>Ecdysozoa</taxon>
        <taxon>Arthropoda</taxon>
        <taxon>Chelicerata</taxon>
        <taxon>Arachnida</taxon>
        <taxon>Acari</taxon>
        <taxon>Acariformes</taxon>
        <taxon>Trombidiformes</taxon>
        <taxon>Prostigmata</taxon>
        <taxon>Eupodina</taxon>
        <taxon>Eriophyoidea</taxon>
        <taxon>Eriophyidae</taxon>
        <taxon>Eriophyinae</taxon>
        <taxon>Aceriini</taxon>
        <taxon>Aceria</taxon>
    </lineage>
</organism>
<dbReference type="CDD" id="cd02248">
    <property type="entry name" value="Peptidase_C1A"/>
    <property type="match status" value="1"/>
</dbReference>
<dbReference type="AlphaFoldDB" id="A0A6G1SDV3"/>
<evidence type="ECO:0000256" key="2">
    <source>
        <dbReference type="SAM" id="SignalP"/>
    </source>
</evidence>
<keyword evidence="2" id="KW-0732">Signal</keyword>
<name>A0A6G1SDV3_9ACAR</name>
<evidence type="ECO:0000259" key="4">
    <source>
        <dbReference type="SMART" id="SM00848"/>
    </source>
</evidence>
<evidence type="ECO:0000256" key="1">
    <source>
        <dbReference type="ARBA" id="ARBA00008455"/>
    </source>
</evidence>
<dbReference type="Gene3D" id="3.90.70.10">
    <property type="entry name" value="Cysteine proteinases"/>
    <property type="match status" value="1"/>
</dbReference>
<feature type="domain" description="Cathepsin propeptide inhibitor" evidence="4">
    <location>
        <begin position="32"/>
        <end position="89"/>
    </location>
</feature>
<proteinExistence type="inferred from homology"/>
<feature type="signal peptide" evidence="2">
    <location>
        <begin position="1"/>
        <end position="18"/>
    </location>
</feature>
<dbReference type="InterPro" id="IPR038765">
    <property type="entry name" value="Papain-like_cys_pep_sf"/>
</dbReference>
<dbReference type="PANTHER" id="PTHR12411">
    <property type="entry name" value="CYSTEINE PROTEASE FAMILY C1-RELATED"/>
    <property type="match status" value="1"/>
</dbReference>
<gene>
    <name evidence="5" type="primary">Ctss</name>
    <name evidence="5" type="ORF">g.16061</name>
</gene>
<protein>
    <submittedName>
        <fullName evidence="5">Cathepsin S</fullName>
    </submittedName>
</protein>
<dbReference type="SUPFAM" id="SSF54001">
    <property type="entry name" value="Cysteine proteinases"/>
    <property type="match status" value="1"/>
</dbReference>
<dbReference type="InterPro" id="IPR013128">
    <property type="entry name" value="Peptidase_C1A"/>
</dbReference>
<evidence type="ECO:0000259" key="3">
    <source>
        <dbReference type="SMART" id="SM00645"/>
    </source>
</evidence>
<dbReference type="Pfam" id="PF08246">
    <property type="entry name" value="Inhibitor_I29"/>
    <property type="match status" value="1"/>
</dbReference>
<dbReference type="GO" id="GO:0006508">
    <property type="term" value="P:proteolysis"/>
    <property type="evidence" value="ECO:0007669"/>
    <property type="project" value="InterPro"/>
</dbReference>
<comment type="similarity">
    <text evidence="1">Belongs to the peptidase C1 family.</text>
</comment>